<evidence type="ECO:0000259" key="8">
    <source>
        <dbReference type="Pfam" id="PF00370"/>
    </source>
</evidence>
<dbReference type="InterPro" id="IPR043129">
    <property type="entry name" value="ATPase_NBD"/>
</dbReference>
<evidence type="ECO:0000256" key="5">
    <source>
        <dbReference type="ARBA" id="ARBA00022935"/>
    </source>
</evidence>
<evidence type="ECO:0000313" key="11">
    <source>
        <dbReference type="Proteomes" id="UP001597451"/>
    </source>
</evidence>
<evidence type="ECO:0000256" key="6">
    <source>
        <dbReference type="ARBA" id="ARBA00023277"/>
    </source>
</evidence>
<dbReference type="InterPro" id="IPR018485">
    <property type="entry name" value="FGGY_C"/>
</dbReference>
<gene>
    <name evidence="10" type="ORF">ACFSUN_09065</name>
</gene>
<dbReference type="InterPro" id="IPR000577">
    <property type="entry name" value="Carb_kinase_FGGY"/>
</dbReference>
<dbReference type="PROSITE" id="PS00445">
    <property type="entry name" value="FGGY_KINASES_2"/>
    <property type="match status" value="1"/>
</dbReference>
<reference evidence="11" key="1">
    <citation type="journal article" date="2019" name="Int. J. Syst. Evol. Microbiol.">
        <title>The Global Catalogue of Microorganisms (GCM) 10K type strain sequencing project: providing services to taxonomists for standard genome sequencing and annotation.</title>
        <authorList>
            <consortium name="The Broad Institute Genomics Platform"/>
            <consortium name="The Broad Institute Genome Sequencing Center for Infectious Disease"/>
            <person name="Wu L."/>
            <person name="Ma J."/>
        </authorList>
    </citation>
    <scope>NUCLEOTIDE SEQUENCE [LARGE SCALE GENOMIC DNA]</scope>
    <source>
        <strain evidence="11">TISTR 1858</strain>
    </source>
</reference>
<dbReference type="Pfam" id="PF02782">
    <property type="entry name" value="FGGY_C"/>
    <property type="match status" value="1"/>
</dbReference>
<dbReference type="EMBL" id="JBHUMX010000030">
    <property type="protein sequence ID" value="MFD2628926.1"/>
    <property type="molecule type" value="Genomic_DNA"/>
</dbReference>
<keyword evidence="5" id="KW-0054">Arabinose catabolism</keyword>
<evidence type="ECO:0000256" key="2">
    <source>
        <dbReference type="ARBA" id="ARBA00022741"/>
    </source>
</evidence>
<dbReference type="InterPro" id="IPR018483">
    <property type="entry name" value="Carb_kinase_FGGY_CS"/>
</dbReference>
<keyword evidence="4" id="KW-0067">ATP-binding</keyword>
<evidence type="ECO:0000256" key="1">
    <source>
        <dbReference type="ARBA" id="ARBA00022679"/>
    </source>
</evidence>
<comment type="caution">
    <text evidence="10">The sequence shown here is derived from an EMBL/GenBank/DDBJ whole genome shotgun (WGS) entry which is preliminary data.</text>
</comment>
<dbReference type="PANTHER" id="PTHR43435:SF4">
    <property type="entry name" value="FGGY CARBOHYDRATE KINASE DOMAIN-CONTAINING PROTEIN"/>
    <property type="match status" value="1"/>
</dbReference>
<dbReference type="InterPro" id="IPR005929">
    <property type="entry name" value="Ribulokinase"/>
</dbReference>
<dbReference type="RefSeq" id="WP_379561688.1">
    <property type="nucleotide sequence ID" value="NZ_JBHUMX010000030.1"/>
</dbReference>
<evidence type="ECO:0000256" key="3">
    <source>
        <dbReference type="ARBA" id="ARBA00022777"/>
    </source>
</evidence>
<evidence type="ECO:0000313" key="10">
    <source>
        <dbReference type="EMBL" id="MFD2628926.1"/>
    </source>
</evidence>
<dbReference type="Pfam" id="PF00370">
    <property type="entry name" value="FGGY_N"/>
    <property type="match status" value="1"/>
</dbReference>
<feature type="domain" description="Carbohydrate kinase FGGY C-terminal" evidence="9">
    <location>
        <begin position="261"/>
        <end position="456"/>
    </location>
</feature>
<dbReference type="Gene3D" id="3.30.420.40">
    <property type="match status" value="2"/>
</dbReference>
<name>A0ABW5PZZ1_9BACI</name>
<proteinExistence type="inferred from homology"/>
<accession>A0ABW5PZZ1</accession>
<keyword evidence="1 7" id="KW-0808">Transferase</keyword>
<evidence type="ECO:0000259" key="9">
    <source>
        <dbReference type="Pfam" id="PF02782"/>
    </source>
</evidence>
<keyword evidence="6" id="KW-0119">Carbohydrate metabolism</keyword>
<dbReference type="CDD" id="cd07781">
    <property type="entry name" value="ASKHA_NBD_FGGY_L-RBK"/>
    <property type="match status" value="1"/>
</dbReference>
<comment type="similarity">
    <text evidence="7">Belongs to the FGGY kinase family.</text>
</comment>
<evidence type="ECO:0000256" key="7">
    <source>
        <dbReference type="RuleBase" id="RU003733"/>
    </source>
</evidence>
<keyword evidence="2" id="KW-0547">Nucleotide-binding</keyword>
<dbReference type="SUPFAM" id="SSF53067">
    <property type="entry name" value="Actin-like ATPase domain"/>
    <property type="match status" value="2"/>
</dbReference>
<dbReference type="Proteomes" id="UP001597451">
    <property type="component" value="Unassembled WGS sequence"/>
</dbReference>
<dbReference type="PANTHER" id="PTHR43435">
    <property type="entry name" value="RIBULOKINASE"/>
    <property type="match status" value="1"/>
</dbReference>
<sequence length="521" mass="57559">MKRDLVLGIDGGTQSVRVGIYDLKGHEVGVGVTDYQTHHPHPGWAEQEATDWWNALAESVQKAMDHAGAEKEEIISIGLDTTCSSVVFSKKDGTPLRRSLLWMDIRSGEEAEIMAATGHDALKYNGFGNVSAEWMPSKVLWMKRNEPEVYENTELILDCADWLTLKMTGQITGSKSITTLRWYYDPELGGVPVDFYNSIGLDDVFEKLPEKILNLGERIGGLSKEAADYLGLLEGTPVGQGGVDATNGVIGLGVTKPGKLALITGSSHCNYALTDDPVNAKGIFGSFQDQLIPGFNIVEGGQVSTGSVMKWFKNEFCKDLEKEAEEKNIDLYDILNEEAKEIEPGSEGLVILEYWQGNRTPYVDPNVRGVISGLSLHHTRAHVYRAIMEAISYGADLNIRNFQENGIPVNEIFMAGGASKSELFTQIHADVTNLPINIPEIDQVSCLGSAIMATVTVGVYKDVHEAVANMVRYKKRVEPNPENHEIYKLYSEQYRKAYPLLKDWMHASSKIDALKAKTVEV</sequence>
<organism evidence="10 11">
    <name type="scientific">Oceanobacillus kapialis</name>
    <dbReference type="NCBI Taxonomy" id="481353"/>
    <lineage>
        <taxon>Bacteria</taxon>
        <taxon>Bacillati</taxon>
        <taxon>Bacillota</taxon>
        <taxon>Bacilli</taxon>
        <taxon>Bacillales</taxon>
        <taxon>Bacillaceae</taxon>
        <taxon>Oceanobacillus</taxon>
    </lineage>
</organism>
<evidence type="ECO:0000256" key="4">
    <source>
        <dbReference type="ARBA" id="ARBA00022840"/>
    </source>
</evidence>
<protein>
    <submittedName>
        <fullName evidence="10">Ribulokinase</fullName>
    </submittedName>
</protein>
<keyword evidence="11" id="KW-1185">Reference proteome</keyword>
<dbReference type="InterPro" id="IPR018484">
    <property type="entry name" value="FGGY_N"/>
</dbReference>
<dbReference type="PIRSF" id="PIRSF000538">
    <property type="entry name" value="GlpK"/>
    <property type="match status" value="1"/>
</dbReference>
<feature type="domain" description="Carbohydrate kinase FGGY N-terminal" evidence="8">
    <location>
        <begin position="6"/>
        <end position="251"/>
    </location>
</feature>
<keyword evidence="3 7" id="KW-0418">Kinase</keyword>